<feature type="transmembrane region" description="Helical" evidence="18">
    <location>
        <begin position="143"/>
        <end position="163"/>
    </location>
</feature>
<feature type="transmembrane region" description="Helical" evidence="18">
    <location>
        <begin position="175"/>
        <end position="196"/>
    </location>
</feature>
<comment type="subcellular location">
    <subcellularLocation>
        <location evidence="2">Cell membrane</location>
        <topology evidence="2">Multi-pass membrane protein</topology>
    </subcellularLocation>
</comment>
<dbReference type="EC" id="7.1.1.8" evidence="3"/>
<dbReference type="InterPro" id="IPR036150">
    <property type="entry name" value="Cyt_b/b6_C_sf"/>
</dbReference>
<evidence type="ECO:0000256" key="11">
    <source>
        <dbReference type="ARBA" id="ARBA00022967"/>
    </source>
</evidence>
<evidence type="ECO:0000256" key="17">
    <source>
        <dbReference type="ARBA" id="ARBA00029568"/>
    </source>
</evidence>
<gene>
    <name evidence="21" type="ORF">D7294_22780</name>
</gene>
<feature type="transmembrane region" description="Helical" evidence="18">
    <location>
        <begin position="208"/>
        <end position="234"/>
    </location>
</feature>
<keyword evidence="8" id="KW-0679">Respiratory chain</keyword>
<dbReference type="PROSITE" id="PS51002">
    <property type="entry name" value="CYTB_NTER"/>
    <property type="match status" value="1"/>
</dbReference>
<evidence type="ECO:0000313" key="21">
    <source>
        <dbReference type="EMBL" id="RKN39009.1"/>
    </source>
</evidence>
<evidence type="ECO:0000259" key="20">
    <source>
        <dbReference type="PROSITE" id="PS51003"/>
    </source>
</evidence>
<keyword evidence="22" id="KW-1185">Reference proteome</keyword>
<dbReference type="SUPFAM" id="SSF81342">
    <property type="entry name" value="Transmembrane di-heme cytochromes"/>
    <property type="match status" value="1"/>
</dbReference>
<evidence type="ECO:0000256" key="15">
    <source>
        <dbReference type="ARBA" id="ARBA00023136"/>
    </source>
</evidence>
<name>A0A3A9YT97_9ACTN</name>
<keyword evidence="12" id="KW-0249">Electron transport</keyword>
<feature type="transmembrane region" description="Helical" evidence="18">
    <location>
        <begin position="255"/>
        <end position="282"/>
    </location>
</feature>
<dbReference type="InterPro" id="IPR005798">
    <property type="entry name" value="Cyt_b/b6_C"/>
</dbReference>
<keyword evidence="15 18" id="KW-0472">Membrane</keyword>
<keyword evidence="5" id="KW-0813">Transport</keyword>
<dbReference type="PANTHER" id="PTHR19271:SF16">
    <property type="entry name" value="CYTOCHROME B"/>
    <property type="match status" value="1"/>
</dbReference>
<evidence type="ECO:0000256" key="4">
    <source>
        <dbReference type="ARBA" id="ARBA00016116"/>
    </source>
</evidence>
<keyword evidence="7" id="KW-0349">Heme</keyword>
<evidence type="ECO:0000256" key="12">
    <source>
        <dbReference type="ARBA" id="ARBA00022982"/>
    </source>
</evidence>
<sequence>MTSSPKSRARAERAVSAADARLPALDSGRELLRKAFPDHWSFLLGEIALYSFVVLLLTGTFLAFFFHPDMAHRPYAGPYAPLRGTLVSEAYASTMRISFEVRGGLLIRQIHHWGALIFVASLGCHLLRVFLTGAFRRPREVNWVIGVTMFGLALLEGYCGYSLPDDLLSGMGVRIAEGIMLSLPVVGSYLAFLVFGGEFPGEEIVSRFYLAHVLLLPGLLVALITAHLLLVVYLKHTQWPGPGRTNRNVVGKPLWPAYAAKSLGLFFAVFGVLAVLAATVQINPVWEYGPYRPDLASLDAQPDWYVGFLEGALRLMPGFETDLAGHTLAWTTFLTGVVLPVALFAVLYAYPFFERRLTGDSQERHLCERPRNHPTRTALGAGGVAGYAVLLLAGGQDVLAHVFHTSLEGLVWVFRVAFFVVPVLAYLATKRLCLGLQATDRRRLAEGEGSGEAVRTAAGGYAEERLPLPAEAAYALLVRDVPVPTGRTPAAAGHHRRGLLRRRPLRLRVRDALSAWYFGQRVDLPADEERRRRIEEILAPPTHPAPPRARVLPPRSPGRQVWHAVRWLLRGRGR</sequence>
<keyword evidence="6" id="KW-1003">Cell membrane</keyword>
<evidence type="ECO:0000256" key="7">
    <source>
        <dbReference type="ARBA" id="ARBA00022617"/>
    </source>
</evidence>
<dbReference type="RefSeq" id="WP_120682726.1">
    <property type="nucleotide sequence ID" value="NZ_RBAL01000015.1"/>
</dbReference>
<dbReference type="SUPFAM" id="SSF81648">
    <property type="entry name" value="a domain/subunit of cytochrome bc1 complex (Ubiquinol-cytochrome c reductase)"/>
    <property type="match status" value="1"/>
</dbReference>
<feature type="transmembrane region" description="Helical" evidence="18">
    <location>
        <begin position="47"/>
        <end position="66"/>
    </location>
</feature>
<evidence type="ECO:0000256" key="3">
    <source>
        <dbReference type="ARBA" id="ARBA00012951"/>
    </source>
</evidence>
<dbReference type="PANTHER" id="PTHR19271">
    <property type="entry name" value="CYTOCHROME B"/>
    <property type="match status" value="1"/>
</dbReference>
<dbReference type="Gene3D" id="1.20.810.10">
    <property type="entry name" value="Cytochrome Bc1 Complex, Chain C"/>
    <property type="match status" value="1"/>
</dbReference>
<keyword evidence="14" id="KW-0408">Iron</keyword>
<evidence type="ECO:0000256" key="18">
    <source>
        <dbReference type="SAM" id="Phobius"/>
    </source>
</evidence>
<dbReference type="GO" id="GO:0005886">
    <property type="term" value="C:plasma membrane"/>
    <property type="evidence" value="ECO:0007669"/>
    <property type="project" value="UniProtKB-SubCell"/>
</dbReference>
<dbReference type="EMBL" id="RBAL01000015">
    <property type="protein sequence ID" value="RKN39009.1"/>
    <property type="molecule type" value="Genomic_DNA"/>
</dbReference>
<accession>A0A3A9YT97</accession>
<dbReference type="InterPro" id="IPR005797">
    <property type="entry name" value="Cyt_b/b6_N"/>
</dbReference>
<comment type="caution">
    <text evidence="21">The sequence shown here is derived from an EMBL/GenBank/DDBJ whole genome shotgun (WGS) entry which is preliminary data.</text>
</comment>
<proteinExistence type="predicted"/>
<evidence type="ECO:0000256" key="10">
    <source>
        <dbReference type="ARBA" id="ARBA00022723"/>
    </source>
</evidence>
<comment type="cofactor">
    <cofactor evidence="1">
        <name>heme</name>
        <dbReference type="ChEBI" id="CHEBI:30413"/>
    </cofactor>
</comment>
<evidence type="ECO:0000256" key="14">
    <source>
        <dbReference type="ARBA" id="ARBA00023004"/>
    </source>
</evidence>
<keyword evidence="9 18" id="KW-0812">Transmembrane</keyword>
<dbReference type="AlphaFoldDB" id="A0A3A9YT97"/>
<dbReference type="GO" id="GO:0046872">
    <property type="term" value="F:metal ion binding"/>
    <property type="evidence" value="ECO:0007669"/>
    <property type="project" value="UniProtKB-KW"/>
</dbReference>
<evidence type="ECO:0000256" key="5">
    <source>
        <dbReference type="ARBA" id="ARBA00022448"/>
    </source>
</evidence>
<comment type="catalytic activity">
    <reaction evidence="16">
        <text>a quinol + 2 Fe(III)-[cytochrome c](out) = a quinone + 2 Fe(II)-[cytochrome c](out) + 2 H(+)(out)</text>
        <dbReference type="Rhea" id="RHEA:11484"/>
        <dbReference type="Rhea" id="RHEA-COMP:10350"/>
        <dbReference type="Rhea" id="RHEA-COMP:14399"/>
        <dbReference type="ChEBI" id="CHEBI:15378"/>
        <dbReference type="ChEBI" id="CHEBI:24646"/>
        <dbReference type="ChEBI" id="CHEBI:29033"/>
        <dbReference type="ChEBI" id="CHEBI:29034"/>
        <dbReference type="ChEBI" id="CHEBI:132124"/>
        <dbReference type="EC" id="7.1.1.8"/>
    </reaction>
</comment>
<evidence type="ECO:0000256" key="2">
    <source>
        <dbReference type="ARBA" id="ARBA00004651"/>
    </source>
</evidence>
<feature type="domain" description="Cytochrome b/b6 C-terminal region profile" evidence="20">
    <location>
        <begin position="241"/>
        <end position="435"/>
    </location>
</feature>
<dbReference type="Proteomes" id="UP000272474">
    <property type="component" value="Unassembled WGS sequence"/>
</dbReference>
<dbReference type="GO" id="GO:0016491">
    <property type="term" value="F:oxidoreductase activity"/>
    <property type="evidence" value="ECO:0007669"/>
    <property type="project" value="InterPro"/>
</dbReference>
<dbReference type="GO" id="GO:0022904">
    <property type="term" value="P:respiratory electron transport chain"/>
    <property type="evidence" value="ECO:0007669"/>
    <property type="project" value="InterPro"/>
</dbReference>
<feature type="transmembrane region" description="Helical" evidence="18">
    <location>
        <begin position="112"/>
        <end position="131"/>
    </location>
</feature>
<evidence type="ECO:0000256" key="13">
    <source>
        <dbReference type="ARBA" id="ARBA00022989"/>
    </source>
</evidence>
<feature type="domain" description="Cytochrome b/b6 N-terminal region profile" evidence="19">
    <location>
        <begin position="14"/>
        <end position="240"/>
    </location>
</feature>
<dbReference type="GO" id="GO:0008121">
    <property type="term" value="F:quinol-cytochrome-c reductase activity"/>
    <property type="evidence" value="ECO:0007669"/>
    <property type="project" value="UniProtKB-EC"/>
</dbReference>
<evidence type="ECO:0000259" key="19">
    <source>
        <dbReference type="PROSITE" id="PS51002"/>
    </source>
</evidence>
<evidence type="ECO:0000256" key="8">
    <source>
        <dbReference type="ARBA" id="ARBA00022660"/>
    </source>
</evidence>
<organism evidence="21 22">
    <name type="scientific">Streptomyces hoynatensis</name>
    <dbReference type="NCBI Taxonomy" id="1141874"/>
    <lineage>
        <taxon>Bacteria</taxon>
        <taxon>Bacillati</taxon>
        <taxon>Actinomycetota</taxon>
        <taxon>Actinomycetes</taxon>
        <taxon>Kitasatosporales</taxon>
        <taxon>Streptomycetaceae</taxon>
        <taxon>Streptomyces</taxon>
    </lineage>
</organism>
<feature type="transmembrane region" description="Helical" evidence="18">
    <location>
        <begin position="328"/>
        <end position="350"/>
    </location>
</feature>
<keyword evidence="11" id="KW-1278">Translocase</keyword>
<protein>
    <recommendedName>
        <fullName evidence="4">Cytochrome bc1 complex cytochrome b subunit</fullName>
        <ecNumber evidence="3">7.1.1.8</ecNumber>
    </recommendedName>
    <alternativeName>
        <fullName evidence="17">Cytochrome bc1 reductase complex subunit QcrB</fullName>
    </alternativeName>
</protein>
<keyword evidence="10" id="KW-0479">Metal-binding</keyword>
<dbReference type="Pfam" id="PF13631">
    <property type="entry name" value="Cytochrom_B_N_2"/>
    <property type="match status" value="1"/>
</dbReference>
<evidence type="ECO:0000256" key="16">
    <source>
        <dbReference type="ARBA" id="ARBA00029351"/>
    </source>
</evidence>
<feature type="transmembrane region" description="Helical" evidence="18">
    <location>
        <begin position="409"/>
        <end position="428"/>
    </location>
</feature>
<evidence type="ECO:0000313" key="22">
    <source>
        <dbReference type="Proteomes" id="UP000272474"/>
    </source>
</evidence>
<dbReference type="PROSITE" id="PS51003">
    <property type="entry name" value="CYTB_CTER"/>
    <property type="match status" value="1"/>
</dbReference>
<keyword evidence="13 18" id="KW-1133">Transmembrane helix</keyword>
<evidence type="ECO:0000256" key="6">
    <source>
        <dbReference type="ARBA" id="ARBA00022475"/>
    </source>
</evidence>
<dbReference type="OrthoDB" id="9804503at2"/>
<evidence type="ECO:0000256" key="9">
    <source>
        <dbReference type="ARBA" id="ARBA00022692"/>
    </source>
</evidence>
<dbReference type="InterPro" id="IPR027387">
    <property type="entry name" value="Cytb/b6-like_sf"/>
</dbReference>
<feature type="transmembrane region" description="Helical" evidence="18">
    <location>
        <begin position="378"/>
        <end position="403"/>
    </location>
</feature>
<reference evidence="21 22" key="1">
    <citation type="journal article" date="2014" name="Int. J. Syst. Evol. Microbiol.">
        <title>Streptomyces hoynatensis sp. nov., isolated from deep marine sediment.</title>
        <authorList>
            <person name="Veyisoglu A."/>
            <person name="Sahin N."/>
        </authorList>
    </citation>
    <scope>NUCLEOTIDE SEQUENCE [LARGE SCALE GENOMIC DNA]</scope>
    <source>
        <strain evidence="21 22">KCTC 29097</strain>
    </source>
</reference>
<evidence type="ECO:0000256" key="1">
    <source>
        <dbReference type="ARBA" id="ARBA00001971"/>
    </source>
</evidence>
<dbReference type="InterPro" id="IPR016174">
    <property type="entry name" value="Di-haem_cyt_TM"/>
</dbReference>
<dbReference type="FunFam" id="1.20.810.10:FF:000007">
    <property type="entry name" value="Ubiquinol-cytochrome C reductase B subunit"/>
    <property type="match status" value="1"/>
</dbReference>